<dbReference type="RefSeq" id="WP_013554693.1">
    <property type="nucleotide sequence ID" value="NC_014935.1"/>
</dbReference>
<accession>E6X1L7</accession>
<name>E6X1L7_NITSE</name>
<reference evidence="2" key="2">
    <citation type="submission" date="2011-01" db="EMBL/GenBank/DDBJ databases">
        <title>The complete genome of Nitratifractor salsuginis DSM 16511.</title>
        <authorList>
            <consortium name="US DOE Joint Genome Institute (JGI-PGF)"/>
            <person name="Lucas S."/>
            <person name="Copeland A."/>
            <person name="Lapidus A."/>
            <person name="Bruce D."/>
            <person name="Goodwin L."/>
            <person name="Pitluck S."/>
            <person name="Kyrpides N."/>
            <person name="Mavromatis K."/>
            <person name="Ivanova N."/>
            <person name="Mikhailova N."/>
            <person name="Zeytun A."/>
            <person name="Detter J.C."/>
            <person name="Tapia R."/>
            <person name="Han C."/>
            <person name="Land M."/>
            <person name="Hauser L."/>
            <person name="Markowitz V."/>
            <person name="Cheng J.-F."/>
            <person name="Hugenholtz P."/>
            <person name="Woyke T."/>
            <person name="Wu D."/>
            <person name="Tindall B."/>
            <person name="Schuetze A."/>
            <person name="Brambilla E."/>
            <person name="Klenk H.-P."/>
            <person name="Eisen J.A."/>
        </authorList>
    </citation>
    <scope>NUCLEOTIDE SEQUENCE [LARGE SCALE GENOMIC DNA]</scope>
    <source>
        <strain evidence="2">DSM 16511 / JCM 12458 / E9I37-1</strain>
    </source>
</reference>
<gene>
    <name evidence="1" type="ordered locus">Nitsa_1763</name>
</gene>
<keyword evidence="2" id="KW-1185">Reference proteome</keyword>
<evidence type="ECO:0000313" key="2">
    <source>
        <dbReference type="Proteomes" id="UP000008633"/>
    </source>
</evidence>
<dbReference type="HOGENOM" id="CLU_2423953_0_0_7"/>
<organism evidence="1 2">
    <name type="scientific">Nitratifractor salsuginis (strain DSM 16511 / JCM 12458 / E9I37-1)</name>
    <dbReference type="NCBI Taxonomy" id="749222"/>
    <lineage>
        <taxon>Bacteria</taxon>
        <taxon>Pseudomonadati</taxon>
        <taxon>Campylobacterota</taxon>
        <taxon>Epsilonproteobacteria</taxon>
        <taxon>Campylobacterales</taxon>
        <taxon>Sulfurovaceae</taxon>
        <taxon>Nitratifractor</taxon>
    </lineage>
</organism>
<dbReference type="AlphaFoldDB" id="E6X1L7"/>
<dbReference type="KEGG" id="nsa:Nitsa_1763"/>
<protein>
    <submittedName>
        <fullName evidence="1">Uncharacterized protein</fullName>
    </submittedName>
</protein>
<proteinExistence type="predicted"/>
<evidence type="ECO:0000313" key="1">
    <source>
        <dbReference type="EMBL" id="ADV47008.1"/>
    </source>
</evidence>
<dbReference type="EMBL" id="CP002452">
    <property type="protein sequence ID" value="ADV47008.1"/>
    <property type="molecule type" value="Genomic_DNA"/>
</dbReference>
<reference evidence="1 2" key="1">
    <citation type="journal article" date="2011" name="Stand. Genomic Sci.">
        <title>Complete genome sequence of Nitratifractor salsuginis type strain (E9I37-1).</title>
        <authorList>
            <person name="Anderson I."/>
            <person name="Sikorski J."/>
            <person name="Zeytun A."/>
            <person name="Nolan M."/>
            <person name="Lapidus A."/>
            <person name="Lucas S."/>
            <person name="Hammon N."/>
            <person name="Deshpande S."/>
            <person name="Cheng J.F."/>
            <person name="Tapia R."/>
            <person name="Han C."/>
            <person name="Goodwin L."/>
            <person name="Pitluck S."/>
            <person name="Liolios K."/>
            <person name="Pagani I."/>
            <person name="Ivanova N."/>
            <person name="Huntemann M."/>
            <person name="Mavromatis K."/>
            <person name="Ovchinikova G."/>
            <person name="Pati A."/>
            <person name="Chen A."/>
            <person name="Palaniappan K."/>
            <person name="Land M."/>
            <person name="Hauser L."/>
            <person name="Brambilla E.M."/>
            <person name="Ngatchou-Djao O.D."/>
            <person name="Rohde M."/>
            <person name="Tindall B.J."/>
            <person name="Goker M."/>
            <person name="Detter J.C."/>
            <person name="Woyke T."/>
            <person name="Bristow J."/>
            <person name="Eisen J.A."/>
            <person name="Markowitz V."/>
            <person name="Hugenholtz P."/>
            <person name="Klenk H.P."/>
            <person name="Kyrpides N.C."/>
        </authorList>
    </citation>
    <scope>NUCLEOTIDE SEQUENCE [LARGE SCALE GENOMIC DNA]</scope>
    <source>
        <strain evidence="2">DSM 16511 / JCM 12458 / E9I37-1</strain>
    </source>
</reference>
<dbReference type="Proteomes" id="UP000008633">
    <property type="component" value="Chromosome"/>
</dbReference>
<sequence>MKLIRNKDRLGYGKEDKWLYRGYKTEDGAYYILEESDGYSPYIHVIHAEDYPRIYDEYGNKIERISKFSIASVKGGLSEEQARKALRKVAI</sequence>